<evidence type="ECO:0000313" key="1">
    <source>
        <dbReference type="EMBL" id="KAK9502715.1"/>
    </source>
</evidence>
<organism evidence="1 2">
    <name type="scientific">Rhynocoris fuscipes</name>
    <dbReference type="NCBI Taxonomy" id="488301"/>
    <lineage>
        <taxon>Eukaryota</taxon>
        <taxon>Metazoa</taxon>
        <taxon>Ecdysozoa</taxon>
        <taxon>Arthropoda</taxon>
        <taxon>Hexapoda</taxon>
        <taxon>Insecta</taxon>
        <taxon>Pterygota</taxon>
        <taxon>Neoptera</taxon>
        <taxon>Paraneoptera</taxon>
        <taxon>Hemiptera</taxon>
        <taxon>Heteroptera</taxon>
        <taxon>Panheteroptera</taxon>
        <taxon>Cimicomorpha</taxon>
        <taxon>Reduviidae</taxon>
        <taxon>Harpactorinae</taxon>
        <taxon>Harpactorini</taxon>
        <taxon>Rhynocoris</taxon>
    </lineage>
</organism>
<dbReference type="Proteomes" id="UP001461498">
    <property type="component" value="Unassembled WGS sequence"/>
</dbReference>
<accession>A0AAW1CXI7</accession>
<proteinExistence type="predicted"/>
<protein>
    <recommendedName>
        <fullName evidence="3">Reverse transcriptase zinc-binding domain-containing protein</fullName>
    </recommendedName>
</protein>
<gene>
    <name evidence="1" type="ORF">O3M35_011429</name>
</gene>
<keyword evidence="2" id="KW-1185">Reference proteome</keyword>
<sequence length="78" mass="9348">MNSQSICTLCNRNENEDLIHLLLYCPIYGPIREHYLSELNINENNINELLITKSKYHLNKLYFYITELLKLRSFIVNE</sequence>
<dbReference type="AlphaFoldDB" id="A0AAW1CXI7"/>
<name>A0AAW1CXI7_9HEMI</name>
<evidence type="ECO:0000313" key="2">
    <source>
        <dbReference type="Proteomes" id="UP001461498"/>
    </source>
</evidence>
<reference evidence="1 2" key="1">
    <citation type="submission" date="2022-12" db="EMBL/GenBank/DDBJ databases">
        <title>Chromosome-level genome assembly of true bugs.</title>
        <authorList>
            <person name="Ma L."/>
            <person name="Li H."/>
        </authorList>
    </citation>
    <scope>NUCLEOTIDE SEQUENCE [LARGE SCALE GENOMIC DNA]</scope>
    <source>
        <strain evidence="1">Lab_2022b</strain>
    </source>
</reference>
<evidence type="ECO:0008006" key="3">
    <source>
        <dbReference type="Google" id="ProtNLM"/>
    </source>
</evidence>
<comment type="caution">
    <text evidence="1">The sequence shown here is derived from an EMBL/GenBank/DDBJ whole genome shotgun (WGS) entry which is preliminary data.</text>
</comment>
<dbReference type="EMBL" id="JAPXFL010000008">
    <property type="protein sequence ID" value="KAK9502715.1"/>
    <property type="molecule type" value="Genomic_DNA"/>
</dbReference>